<evidence type="ECO:0000313" key="1">
    <source>
        <dbReference type="EMBL" id="ROT86579.1"/>
    </source>
</evidence>
<dbReference type="Proteomes" id="UP000285266">
    <property type="component" value="Unassembled WGS sequence"/>
</dbReference>
<accession>A0A423UCZ6</accession>
<name>A0A423UCZ6_9BIFI</name>
<organism evidence="1 2">
    <name type="scientific">Bifidobacterium mongoliense</name>
    <dbReference type="NCBI Taxonomy" id="518643"/>
    <lineage>
        <taxon>Bacteria</taxon>
        <taxon>Bacillati</taxon>
        <taxon>Actinomycetota</taxon>
        <taxon>Actinomycetes</taxon>
        <taxon>Bifidobacteriales</taxon>
        <taxon>Bifidobacteriaceae</taxon>
        <taxon>Bifidobacterium</taxon>
    </lineage>
</organism>
<reference evidence="1 2" key="1">
    <citation type="submission" date="2018-07" db="EMBL/GenBank/DDBJ databases">
        <title>The role of parmesan cheese in vectoring bovine microbiota.</title>
        <authorList>
            <person name="Lugli G.A."/>
            <person name="Milani C."/>
        </authorList>
    </citation>
    <scope>NUCLEOTIDE SEQUENCE [LARGE SCALE GENOMIC DNA]</scope>
    <source>
        <strain evidence="1 2">BMONG18</strain>
    </source>
</reference>
<gene>
    <name evidence="1" type="ORF">BMONG18_1290</name>
</gene>
<dbReference type="AlphaFoldDB" id="A0A423UCZ6"/>
<evidence type="ECO:0000313" key="2">
    <source>
        <dbReference type="Proteomes" id="UP000285266"/>
    </source>
</evidence>
<sequence>MSNQSTTDYSNADLRALARSYQAQTERLERIMMLPNDYHVGFACIHGAHDSRTWELNVFHADESDEIDFDTPIAQGTLQEVETALATLMAADHAHRRTLDHYATTPVEPSKSEPKAGEWHSRFENIERPTLILEHDPGWTCIDAGDPVGNSHFVFETHNEEFGLDFSVLEDATHEPSIGITPSDWDWEVGTAEEILKLSDHTNKLQQWLDDCATVTDWTRKHEGEAHHG</sequence>
<dbReference type="EMBL" id="QRAJ01000007">
    <property type="protein sequence ID" value="ROT86579.1"/>
    <property type="molecule type" value="Genomic_DNA"/>
</dbReference>
<comment type="caution">
    <text evidence="1">The sequence shown here is derived from an EMBL/GenBank/DDBJ whole genome shotgun (WGS) entry which is preliminary data.</text>
</comment>
<proteinExistence type="predicted"/>
<protein>
    <submittedName>
        <fullName evidence="1">Uncharacterized protein</fullName>
    </submittedName>
</protein>